<dbReference type="Proteomes" id="UP000681967">
    <property type="component" value="Unassembled WGS sequence"/>
</dbReference>
<dbReference type="EMBL" id="CAJOBH010098182">
    <property type="protein sequence ID" value="CAF4599489.1"/>
    <property type="molecule type" value="Genomic_DNA"/>
</dbReference>
<dbReference type="EMBL" id="CAJOBI010125163">
    <property type="protein sequence ID" value="CAF4697611.1"/>
    <property type="molecule type" value="Genomic_DNA"/>
</dbReference>
<name>A0A8S2Z0V2_9BILA</name>
<evidence type="ECO:0000313" key="3">
    <source>
        <dbReference type="Proteomes" id="UP000681967"/>
    </source>
</evidence>
<accession>A0A8S2Z0V2</accession>
<protein>
    <submittedName>
        <fullName evidence="1">Uncharacterized protein</fullName>
    </submittedName>
</protein>
<evidence type="ECO:0000313" key="1">
    <source>
        <dbReference type="EMBL" id="CAF4599489.1"/>
    </source>
</evidence>
<reference evidence="1" key="1">
    <citation type="submission" date="2021-02" db="EMBL/GenBank/DDBJ databases">
        <authorList>
            <person name="Nowell W R."/>
        </authorList>
    </citation>
    <scope>NUCLEOTIDE SEQUENCE</scope>
</reference>
<dbReference type="Proteomes" id="UP000676336">
    <property type="component" value="Unassembled WGS sequence"/>
</dbReference>
<proteinExistence type="predicted"/>
<dbReference type="AlphaFoldDB" id="A0A8S2Z0V2"/>
<organism evidence="1 3">
    <name type="scientific">Rotaria magnacalcarata</name>
    <dbReference type="NCBI Taxonomy" id="392030"/>
    <lineage>
        <taxon>Eukaryota</taxon>
        <taxon>Metazoa</taxon>
        <taxon>Spiralia</taxon>
        <taxon>Gnathifera</taxon>
        <taxon>Rotifera</taxon>
        <taxon>Eurotatoria</taxon>
        <taxon>Bdelloidea</taxon>
        <taxon>Philodinida</taxon>
        <taxon>Philodinidae</taxon>
        <taxon>Rotaria</taxon>
    </lineage>
</organism>
<evidence type="ECO:0000313" key="2">
    <source>
        <dbReference type="EMBL" id="CAF4697611.1"/>
    </source>
</evidence>
<sequence>EVIQFLSQYCKDFEILIKTDQHKQQPNSTTEPRR</sequence>
<feature type="non-terminal residue" evidence="1">
    <location>
        <position position="1"/>
    </location>
</feature>
<comment type="caution">
    <text evidence="1">The sequence shown here is derived from an EMBL/GenBank/DDBJ whole genome shotgun (WGS) entry which is preliminary data.</text>
</comment>
<gene>
    <name evidence="1" type="ORF">BYL167_LOCUS40062</name>
    <name evidence="2" type="ORF">SMN809_LOCUS42922</name>
</gene>